<feature type="domain" description="Beta-lactamase-related" evidence="1">
    <location>
        <begin position="25"/>
        <end position="383"/>
    </location>
</feature>
<evidence type="ECO:0000313" key="2">
    <source>
        <dbReference type="EMBL" id="BCO28220.1"/>
    </source>
</evidence>
<keyword evidence="3" id="KW-1185">Reference proteome</keyword>
<dbReference type="EMBL" id="AP024238">
    <property type="protein sequence ID" value="BCO28220.1"/>
    <property type="molecule type" value="Genomic_DNA"/>
</dbReference>
<dbReference type="Pfam" id="PF00144">
    <property type="entry name" value="Beta-lactamase"/>
    <property type="match status" value="1"/>
</dbReference>
<dbReference type="InterPro" id="IPR001466">
    <property type="entry name" value="Beta-lactam-related"/>
</dbReference>
<dbReference type="PANTHER" id="PTHR43283">
    <property type="entry name" value="BETA-LACTAMASE-RELATED"/>
    <property type="match status" value="1"/>
</dbReference>
<dbReference type="SUPFAM" id="SSF56601">
    <property type="entry name" value="beta-lactamase/transpeptidase-like"/>
    <property type="match status" value="1"/>
</dbReference>
<sequence length="396" mass="43463">MTLKLVNPEKVGLCPRRTQRLMDVLQSEVDKKRLPGAVAVVARHGQLALFDSVGLLNPATGTIMTRDARFRIYSMTKPIVSVAAMMLMEEGKLLLADPVSRYLPEFGVQQVATWVDGKVQLQGVAKAATLHDLLRHTAGMTYEFLGSTPVQRQYTQLRMGSRERSLADFSQQLAGLPLVFEPGSAFEYSRATDVLGRVIEVISGQSLETFLYERIFAPLGMQHTAFHVAEQHHELIAEPFARDPDGGIQMKVIDVRTQTALASGGGGLTSTAMDYARFLQFMLNRGELDGVRLLGARTVDFMTSDHLGELTVFSAGSRALLPAGHGFGLGFAVRKHLGVATVPGSVGTYFWGGLAGTTFFVDPALDLFGMLMLQAPNQREFYRMLFRNMVYAALLD</sequence>
<protein>
    <recommendedName>
        <fullName evidence="1">Beta-lactamase-related domain-containing protein</fullName>
    </recommendedName>
</protein>
<reference evidence="2 3" key="1">
    <citation type="journal article" date="2021" name="Microbiol. Spectr.">
        <title>A Single Bacterium Capable of Oxidation and Reduction of Iron at Circumneutral pH.</title>
        <authorList>
            <person name="Kato S."/>
            <person name="Ohkuma M."/>
        </authorList>
    </citation>
    <scope>NUCLEOTIDE SEQUENCE [LARGE SCALE GENOMIC DNA]</scope>
    <source>
        <strain evidence="2 3">MIZ03</strain>
    </source>
</reference>
<evidence type="ECO:0000313" key="3">
    <source>
        <dbReference type="Proteomes" id="UP000824366"/>
    </source>
</evidence>
<dbReference type="PANTHER" id="PTHR43283:SF3">
    <property type="entry name" value="BETA-LACTAMASE FAMILY PROTEIN (AFU_ORTHOLOGUE AFUA_5G07500)"/>
    <property type="match status" value="1"/>
</dbReference>
<dbReference type="Proteomes" id="UP000824366">
    <property type="component" value="Chromosome"/>
</dbReference>
<accession>A0ABM7MPN0</accession>
<dbReference type="RefSeq" id="WP_223904194.1">
    <property type="nucleotide sequence ID" value="NZ_AP024238.1"/>
</dbReference>
<dbReference type="Gene3D" id="3.40.710.10">
    <property type="entry name" value="DD-peptidase/beta-lactamase superfamily"/>
    <property type="match status" value="1"/>
</dbReference>
<proteinExistence type="predicted"/>
<gene>
    <name evidence="2" type="ORF">MIZ03_3120</name>
</gene>
<name>A0ABM7MPN0_9BURK</name>
<organism evidence="2 3">
    <name type="scientific">Rhodoferax lithotrophicus</name>
    <dbReference type="NCBI Taxonomy" id="2798804"/>
    <lineage>
        <taxon>Bacteria</taxon>
        <taxon>Pseudomonadati</taxon>
        <taxon>Pseudomonadota</taxon>
        <taxon>Betaproteobacteria</taxon>
        <taxon>Burkholderiales</taxon>
        <taxon>Comamonadaceae</taxon>
        <taxon>Rhodoferax</taxon>
    </lineage>
</organism>
<dbReference type="InterPro" id="IPR050789">
    <property type="entry name" value="Diverse_Enzym_Activities"/>
</dbReference>
<evidence type="ECO:0000259" key="1">
    <source>
        <dbReference type="Pfam" id="PF00144"/>
    </source>
</evidence>
<dbReference type="InterPro" id="IPR012338">
    <property type="entry name" value="Beta-lactam/transpept-like"/>
</dbReference>